<name>A0ABQ9XH48_9EUKA</name>
<evidence type="ECO:0000313" key="1">
    <source>
        <dbReference type="EMBL" id="KAK2950729.1"/>
    </source>
</evidence>
<keyword evidence="2" id="KW-1185">Reference proteome</keyword>
<comment type="caution">
    <text evidence="1">The sequence shown here is derived from an EMBL/GenBank/DDBJ whole genome shotgun (WGS) entry which is preliminary data.</text>
</comment>
<evidence type="ECO:0000313" key="2">
    <source>
        <dbReference type="Proteomes" id="UP001281761"/>
    </source>
</evidence>
<gene>
    <name evidence="1" type="ORF">BLNAU_14400</name>
</gene>
<accession>A0ABQ9XH48</accession>
<proteinExistence type="predicted"/>
<organism evidence="1 2">
    <name type="scientific">Blattamonas nauphoetae</name>
    <dbReference type="NCBI Taxonomy" id="2049346"/>
    <lineage>
        <taxon>Eukaryota</taxon>
        <taxon>Metamonada</taxon>
        <taxon>Preaxostyla</taxon>
        <taxon>Oxymonadida</taxon>
        <taxon>Blattamonas</taxon>
    </lineage>
</organism>
<reference evidence="1 2" key="1">
    <citation type="journal article" date="2022" name="bioRxiv">
        <title>Genomics of Preaxostyla Flagellates Illuminates Evolutionary Transitions and the Path Towards Mitochondrial Loss.</title>
        <authorList>
            <person name="Novak L.V.F."/>
            <person name="Treitli S.C."/>
            <person name="Pyrih J."/>
            <person name="Halakuc P."/>
            <person name="Pipaliya S.V."/>
            <person name="Vacek V."/>
            <person name="Brzon O."/>
            <person name="Soukal P."/>
            <person name="Eme L."/>
            <person name="Dacks J.B."/>
            <person name="Karnkowska A."/>
            <person name="Elias M."/>
            <person name="Hampl V."/>
        </authorList>
    </citation>
    <scope>NUCLEOTIDE SEQUENCE [LARGE SCALE GENOMIC DNA]</scope>
    <source>
        <strain evidence="1">NAU3</strain>
        <tissue evidence="1">Gut</tissue>
    </source>
</reference>
<sequence length="105" mass="11577">MSQQGLSFSPQTPLTQIHQSLFTDHHFLTSNTSLSVIHRTASRYTSTVAFFLESVTFLFSSTARTRESSSKQSARRPLHLILNSVVSAGRSLTSLSLVVDGNILH</sequence>
<dbReference type="EMBL" id="JARBJD010000131">
    <property type="protein sequence ID" value="KAK2950729.1"/>
    <property type="molecule type" value="Genomic_DNA"/>
</dbReference>
<dbReference type="Proteomes" id="UP001281761">
    <property type="component" value="Unassembled WGS sequence"/>
</dbReference>
<protein>
    <submittedName>
        <fullName evidence="1">Uncharacterized protein</fullName>
    </submittedName>
</protein>